<organism evidence="1 2">
    <name type="scientific">Rothia dentocariosa</name>
    <dbReference type="NCBI Taxonomy" id="2047"/>
    <lineage>
        <taxon>Bacteria</taxon>
        <taxon>Bacillati</taxon>
        <taxon>Actinomycetota</taxon>
        <taxon>Actinomycetes</taxon>
        <taxon>Micrococcales</taxon>
        <taxon>Micrococcaceae</taxon>
        <taxon>Rothia</taxon>
    </lineage>
</organism>
<accession>A0A5F0M4X6</accession>
<reference evidence="1" key="1">
    <citation type="submission" date="2017-10" db="EMBL/GenBank/DDBJ databases">
        <title>Kefir isolates.</title>
        <authorList>
            <person name="Kim Y."/>
            <person name="Blasche S."/>
        </authorList>
    </citation>
    <scope>NUCLEOTIDE SEQUENCE [LARGE SCALE GENOMIC DNA]</scope>
    <source>
        <strain evidence="1">OG2-2</strain>
    </source>
</reference>
<dbReference type="EMBL" id="PDEV01000001">
    <property type="protein sequence ID" value="PEN16833.1"/>
    <property type="molecule type" value="Genomic_DNA"/>
</dbReference>
<gene>
    <name evidence="1" type="ORF">CRM92_01985</name>
</gene>
<comment type="caution">
    <text evidence="1">The sequence shown here is derived from an EMBL/GenBank/DDBJ whole genome shotgun (WGS) entry which is preliminary data.</text>
</comment>
<evidence type="ECO:0000313" key="2">
    <source>
        <dbReference type="Proteomes" id="UP000219947"/>
    </source>
</evidence>
<dbReference type="Proteomes" id="UP000219947">
    <property type="component" value="Unassembled WGS sequence"/>
</dbReference>
<protein>
    <submittedName>
        <fullName evidence="1">DUF349 domain-containing protein</fullName>
    </submittedName>
</protein>
<sequence length="428" mass="48349">MRVIAVTIKSDDTQVNLEQARKFGRVSDDGHVFVIVEGEEYAVGQLPGASEEEALAYFARKFENVEAQVSLLESRVENNSPAADLQKGITSIGAQIGVRNMVGDYASLQERLSALNERIIKLGEAQQQERAENRERALAAREEIVAEAEQIAAQDVEKIHWKNSHARMNELFDAWKQAQREIHLAKSVEDELWKRFRAARTTFDRNRRAHFSQLDDRNARIKRAKEELIARAEQLSSSTDWSETSREYGKLMRAWKEVPRGSRREDDKLWARFRAAQDVFFDARNAAEAQQDEAYAENLKVKEALLVEARALLPVTDISAAKKAFEKILDRWDAAGRVPRADLRRIDSELRKIQDEINGAEAAKWKKNDPAKAARANSLLTQIQDSLAELESELQAAQASGDAKKIAKAQEALEARRAWAATLEGFNA</sequence>
<dbReference type="InterPro" id="IPR007139">
    <property type="entry name" value="DUF349"/>
</dbReference>
<proteinExistence type="predicted"/>
<name>A0A2A8D7Q8_9MICC</name>
<dbReference type="Pfam" id="PF03993">
    <property type="entry name" value="DUF349"/>
    <property type="match status" value="3"/>
</dbReference>
<dbReference type="AlphaFoldDB" id="A0A2A8D7Q8"/>
<evidence type="ECO:0000313" key="1">
    <source>
        <dbReference type="EMBL" id="PEN16833.1"/>
    </source>
</evidence>
<keyword evidence="2" id="KW-1185">Reference proteome</keyword>
<accession>A0A2A8D7Q8</accession>
<dbReference type="OMA" id="DELWHRF"/>